<dbReference type="Pfam" id="PF13843">
    <property type="entry name" value="DDE_Tnp_1_7"/>
    <property type="match status" value="1"/>
</dbReference>
<evidence type="ECO:0000259" key="2">
    <source>
        <dbReference type="Pfam" id="PF13843"/>
    </source>
</evidence>
<accession>A0A8K0CMC6</accession>
<proteinExistence type="predicted"/>
<feature type="region of interest" description="Disordered" evidence="1">
    <location>
        <begin position="85"/>
        <end position="115"/>
    </location>
</feature>
<evidence type="ECO:0000313" key="4">
    <source>
        <dbReference type="Proteomes" id="UP000801492"/>
    </source>
</evidence>
<dbReference type="InterPro" id="IPR029526">
    <property type="entry name" value="PGBD"/>
</dbReference>
<dbReference type="EMBL" id="VTPC01058704">
    <property type="protein sequence ID" value="KAF2890079.1"/>
    <property type="molecule type" value="Genomic_DNA"/>
</dbReference>
<evidence type="ECO:0000313" key="3">
    <source>
        <dbReference type="EMBL" id="KAF2890079.1"/>
    </source>
</evidence>
<feature type="compositionally biased region" description="Basic and acidic residues" evidence="1">
    <location>
        <begin position="92"/>
        <end position="105"/>
    </location>
</feature>
<keyword evidence="4" id="KW-1185">Reference proteome</keyword>
<reference evidence="3" key="1">
    <citation type="submission" date="2019-08" db="EMBL/GenBank/DDBJ databases">
        <title>The genome of the North American firefly Photinus pyralis.</title>
        <authorList>
            <consortium name="Photinus pyralis genome working group"/>
            <person name="Fallon T.R."/>
            <person name="Sander Lower S.E."/>
            <person name="Weng J.-K."/>
        </authorList>
    </citation>
    <scope>NUCLEOTIDE SEQUENCE</scope>
    <source>
        <strain evidence="3">TRF0915ILg1</strain>
        <tissue evidence="3">Whole body</tissue>
    </source>
</reference>
<organism evidence="3 4">
    <name type="scientific">Ignelater luminosus</name>
    <name type="common">Cucubano</name>
    <name type="synonym">Pyrophorus luminosus</name>
    <dbReference type="NCBI Taxonomy" id="2038154"/>
    <lineage>
        <taxon>Eukaryota</taxon>
        <taxon>Metazoa</taxon>
        <taxon>Ecdysozoa</taxon>
        <taxon>Arthropoda</taxon>
        <taxon>Hexapoda</taxon>
        <taxon>Insecta</taxon>
        <taxon>Pterygota</taxon>
        <taxon>Neoptera</taxon>
        <taxon>Endopterygota</taxon>
        <taxon>Coleoptera</taxon>
        <taxon>Polyphaga</taxon>
        <taxon>Elateriformia</taxon>
        <taxon>Elateroidea</taxon>
        <taxon>Elateridae</taxon>
        <taxon>Agrypninae</taxon>
        <taxon>Pyrophorini</taxon>
        <taxon>Ignelater</taxon>
    </lineage>
</organism>
<dbReference type="PANTHER" id="PTHR47272:SF1">
    <property type="entry name" value="PIGGYBAC TRANSPOSABLE ELEMENT-DERIVED PROTEIN 3-LIKE"/>
    <property type="match status" value="1"/>
</dbReference>
<sequence>MLRSQKPNQVKLLLSSPEFTEVQSSKKRSSLRVNIPIHFEYEDDLMEKDFLDISREKILQQASEKVLADGDNLFDIENIPIVYLDNDTEQPETAKDEDERKAKGEEEAEESEEHDRLHKIRLVTEHVIQRLHIVPYETNLSIYEQMCSTKAKNYLRQYMPAKPHKWGYKLFCLAWDFWLL</sequence>
<protein>
    <recommendedName>
        <fullName evidence="2">PiggyBac transposable element-derived protein domain-containing protein</fullName>
    </recommendedName>
</protein>
<dbReference type="Proteomes" id="UP000801492">
    <property type="component" value="Unassembled WGS sequence"/>
</dbReference>
<evidence type="ECO:0000256" key="1">
    <source>
        <dbReference type="SAM" id="MobiDB-lite"/>
    </source>
</evidence>
<name>A0A8K0CMC6_IGNLU</name>
<dbReference type="AlphaFoldDB" id="A0A8K0CMC6"/>
<comment type="caution">
    <text evidence="3">The sequence shown here is derived from an EMBL/GenBank/DDBJ whole genome shotgun (WGS) entry which is preliminary data.</text>
</comment>
<feature type="domain" description="PiggyBac transposable element-derived protein" evidence="2">
    <location>
        <begin position="109"/>
        <end position="174"/>
    </location>
</feature>
<dbReference type="PANTHER" id="PTHR47272">
    <property type="entry name" value="DDE_TNP_1_7 DOMAIN-CONTAINING PROTEIN"/>
    <property type="match status" value="1"/>
</dbReference>
<gene>
    <name evidence="3" type="ORF">ILUMI_16094</name>
</gene>